<feature type="chain" id="PRO_5046323252" description="Lipoprotein" evidence="1">
    <location>
        <begin position="22"/>
        <end position="159"/>
    </location>
</feature>
<proteinExistence type="predicted"/>
<evidence type="ECO:0000313" key="2">
    <source>
        <dbReference type="EMBL" id="MFD2916394.1"/>
    </source>
</evidence>
<evidence type="ECO:0008006" key="4">
    <source>
        <dbReference type="Google" id="ProtNLM"/>
    </source>
</evidence>
<gene>
    <name evidence="2" type="ORF">ACFS29_12130</name>
</gene>
<comment type="caution">
    <text evidence="2">The sequence shown here is derived from an EMBL/GenBank/DDBJ whole genome shotgun (WGS) entry which is preliminary data.</text>
</comment>
<evidence type="ECO:0000313" key="3">
    <source>
        <dbReference type="Proteomes" id="UP001597548"/>
    </source>
</evidence>
<dbReference type="PROSITE" id="PS51257">
    <property type="entry name" value="PROKAR_LIPOPROTEIN"/>
    <property type="match status" value="1"/>
</dbReference>
<reference evidence="3" key="1">
    <citation type="journal article" date="2019" name="Int. J. Syst. Evol. Microbiol.">
        <title>The Global Catalogue of Microorganisms (GCM) 10K type strain sequencing project: providing services to taxonomists for standard genome sequencing and annotation.</title>
        <authorList>
            <consortium name="The Broad Institute Genomics Platform"/>
            <consortium name="The Broad Institute Genome Sequencing Center for Infectious Disease"/>
            <person name="Wu L."/>
            <person name="Ma J."/>
        </authorList>
    </citation>
    <scope>NUCLEOTIDE SEQUENCE [LARGE SCALE GENOMIC DNA]</scope>
    <source>
        <strain evidence="3">KCTC 32514</strain>
    </source>
</reference>
<feature type="signal peptide" evidence="1">
    <location>
        <begin position="1"/>
        <end position="21"/>
    </location>
</feature>
<accession>A0ABW5ZTN4</accession>
<sequence>MKKVNILLLSLVALCSCSSYEEQHISEFNINKNALSNGELVEIIYAPTSPDLNTNLEYYIKALVVSKKTNDTVNVLITSINDFAQDGNLRHFISYDSDEYKVFQNVLFSQIKGVELNETHVSDFEPKKIEKVILNKKYQNIENNDYPITIGSFGHVIEH</sequence>
<dbReference type="RefSeq" id="WP_194508385.1">
    <property type="nucleotide sequence ID" value="NZ_JADILU010000004.1"/>
</dbReference>
<keyword evidence="1" id="KW-0732">Signal</keyword>
<dbReference type="Proteomes" id="UP001597548">
    <property type="component" value="Unassembled WGS sequence"/>
</dbReference>
<organism evidence="2 3">
    <name type="scientific">Psychroserpens luteus</name>
    <dbReference type="NCBI Taxonomy" id="1434066"/>
    <lineage>
        <taxon>Bacteria</taxon>
        <taxon>Pseudomonadati</taxon>
        <taxon>Bacteroidota</taxon>
        <taxon>Flavobacteriia</taxon>
        <taxon>Flavobacteriales</taxon>
        <taxon>Flavobacteriaceae</taxon>
        <taxon>Psychroserpens</taxon>
    </lineage>
</organism>
<protein>
    <recommendedName>
        <fullName evidence="4">Lipoprotein</fullName>
    </recommendedName>
</protein>
<keyword evidence="3" id="KW-1185">Reference proteome</keyword>
<name>A0ABW5ZTN4_9FLAO</name>
<evidence type="ECO:0000256" key="1">
    <source>
        <dbReference type="SAM" id="SignalP"/>
    </source>
</evidence>
<dbReference type="EMBL" id="JBHUOS010000009">
    <property type="protein sequence ID" value="MFD2916394.1"/>
    <property type="molecule type" value="Genomic_DNA"/>
</dbReference>